<dbReference type="SUPFAM" id="SSF48452">
    <property type="entry name" value="TPR-like"/>
    <property type="match status" value="1"/>
</dbReference>
<evidence type="ECO:0000256" key="6">
    <source>
        <dbReference type="HAMAP-Rule" id="MF_00922"/>
    </source>
</evidence>
<dbReference type="GO" id="GO:0051205">
    <property type="term" value="P:protein insertion into membrane"/>
    <property type="evidence" value="ECO:0007669"/>
    <property type="project" value="UniProtKB-UniRule"/>
</dbReference>
<dbReference type="GO" id="GO:1990063">
    <property type="term" value="C:Bam protein complex"/>
    <property type="evidence" value="ECO:0007669"/>
    <property type="project" value="TreeGrafter"/>
</dbReference>
<dbReference type="PANTHER" id="PTHR37423">
    <property type="entry name" value="SOLUBLE LYTIC MUREIN TRANSGLYCOSYLASE-RELATED"/>
    <property type="match status" value="1"/>
</dbReference>
<dbReference type="GO" id="GO:0043165">
    <property type="term" value="P:Gram-negative-bacterium-type cell outer membrane assembly"/>
    <property type="evidence" value="ECO:0007669"/>
    <property type="project" value="UniProtKB-UniRule"/>
</dbReference>
<gene>
    <name evidence="6" type="primary">bamD</name>
    <name evidence="8" type="ORF">DEP91_11465</name>
</gene>
<evidence type="ECO:0000256" key="1">
    <source>
        <dbReference type="ARBA" id="ARBA00022729"/>
    </source>
</evidence>
<protein>
    <recommendedName>
        <fullName evidence="6">Outer membrane protein assembly factor BamD</fullName>
    </recommendedName>
</protein>
<dbReference type="Proteomes" id="UP000262699">
    <property type="component" value="Unassembled WGS sequence"/>
</dbReference>
<keyword evidence="5 6" id="KW-0449">Lipoprotein</keyword>
<keyword evidence="3 6" id="KW-0564">Palmitate</keyword>
<comment type="similarity">
    <text evidence="6">Belongs to the BamD family.</text>
</comment>
<proteinExistence type="inferred from homology"/>
<evidence type="ECO:0000313" key="9">
    <source>
        <dbReference type="Proteomes" id="UP000262699"/>
    </source>
</evidence>
<evidence type="ECO:0000256" key="2">
    <source>
        <dbReference type="ARBA" id="ARBA00023136"/>
    </source>
</evidence>
<comment type="subcellular location">
    <subcellularLocation>
        <location evidence="6">Cell outer membrane</location>
        <topology evidence="6">Lipid-anchor</topology>
    </subcellularLocation>
</comment>
<evidence type="ECO:0000313" key="8">
    <source>
        <dbReference type="EMBL" id="HCB76768.1"/>
    </source>
</evidence>
<evidence type="ECO:0000256" key="3">
    <source>
        <dbReference type="ARBA" id="ARBA00023139"/>
    </source>
</evidence>
<keyword evidence="2 6" id="KW-0472">Membrane</keyword>
<evidence type="ECO:0000259" key="7">
    <source>
        <dbReference type="Pfam" id="PF13525"/>
    </source>
</evidence>
<dbReference type="Pfam" id="PF13525">
    <property type="entry name" value="YfiO"/>
    <property type="match status" value="1"/>
</dbReference>
<keyword evidence="1 6" id="KW-0732">Signal</keyword>
<comment type="subunit">
    <text evidence="6">Part of the Bam complex.</text>
</comment>
<reference evidence="8 9" key="1">
    <citation type="journal article" date="2018" name="Nat. Biotechnol.">
        <title>A standardized bacterial taxonomy based on genome phylogeny substantially revises the tree of life.</title>
        <authorList>
            <person name="Parks D.H."/>
            <person name="Chuvochina M."/>
            <person name="Waite D.W."/>
            <person name="Rinke C."/>
            <person name="Skarshewski A."/>
            <person name="Chaumeil P.A."/>
            <person name="Hugenholtz P."/>
        </authorList>
    </citation>
    <scope>NUCLEOTIDE SEQUENCE [LARGE SCALE GENOMIC DNA]</scope>
    <source>
        <strain evidence="8">UBA9015</strain>
    </source>
</reference>
<dbReference type="PROSITE" id="PS51257">
    <property type="entry name" value="PROKAR_LIPOPROTEIN"/>
    <property type="match status" value="1"/>
</dbReference>
<dbReference type="HAMAP" id="MF_00922">
    <property type="entry name" value="OM_assembly_BamD"/>
    <property type="match status" value="1"/>
</dbReference>
<sequence>MRSLPTRPFAIAAIALSAFGLSGCAKSKKGADIPYVARDVGTLYTAAKQRLDRGQYKQAAALFDEVERQHPYSIWARRAQLMSAFSYYLNKDYTESIQSAQRFLSVHPGNRDAPYAYYLIALGYYEQITDVTRDQKITQQALDALGELSRRYPDTRYAADARLKVDLVRDHLAGKEMEVGRFYGRRGQWLAASMRYRTVVDQFQTTSHAPEALLRLTEAYLNLGLREEAKKSAAVLGANYPGTDWYERAYKLVNEYPVLPAQQVEKPAKEMQPVGA</sequence>
<evidence type="ECO:0000256" key="4">
    <source>
        <dbReference type="ARBA" id="ARBA00023237"/>
    </source>
</evidence>
<dbReference type="Gene3D" id="1.25.40.10">
    <property type="entry name" value="Tetratricopeptide repeat domain"/>
    <property type="match status" value="1"/>
</dbReference>
<dbReference type="NCBIfam" id="TIGR03302">
    <property type="entry name" value="OM_YfiO"/>
    <property type="match status" value="1"/>
</dbReference>
<dbReference type="InterPro" id="IPR017689">
    <property type="entry name" value="BamD"/>
</dbReference>
<keyword evidence="4 6" id="KW-0998">Cell outer membrane</keyword>
<organism evidence="8 9">
    <name type="scientific">Sphingomonas bacterium</name>
    <dbReference type="NCBI Taxonomy" id="1895847"/>
    <lineage>
        <taxon>Bacteria</taxon>
        <taxon>Pseudomonadati</taxon>
        <taxon>Pseudomonadota</taxon>
        <taxon>Alphaproteobacteria</taxon>
        <taxon>Sphingomonadales</taxon>
        <taxon>Sphingomonadaceae</taxon>
        <taxon>Sphingomonas</taxon>
    </lineage>
</organism>
<comment type="function">
    <text evidence="6">Part of the outer membrane protein assembly complex, which is involved in assembly and insertion of beta-barrel proteins into the outer membrane.</text>
</comment>
<comment type="caution">
    <text evidence="8">The sequence shown here is derived from an EMBL/GenBank/DDBJ whole genome shotgun (WGS) entry which is preliminary data.</text>
</comment>
<dbReference type="AlphaFoldDB" id="A0A3D0WFG8"/>
<feature type="domain" description="Outer membrane lipoprotein BamD-like" evidence="7">
    <location>
        <begin position="42"/>
        <end position="232"/>
    </location>
</feature>
<evidence type="ECO:0000256" key="5">
    <source>
        <dbReference type="ARBA" id="ARBA00023288"/>
    </source>
</evidence>
<dbReference type="InterPro" id="IPR039565">
    <property type="entry name" value="BamD-like"/>
</dbReference>
<accession>A0A3D0WFG8</accession>
<dbReference type="PANTHER" id="PTHR37423:SF1">
    <property type="entry name" value="OUTER MEMBRANE PROTEIN ASSEMBLY FACTOR BAMD"/>
    <property type="match status" value="1"/>
</dbReference>
<dbReference type="EMBL" id="DOYJ01000321">
    <property type="protein sequence ID" value="HCB76768.1"/>
    <property type="molecule type" value="Genomic_DNA"/>
</dbReference>
<dbReference type="CDD" id="cd15830">
    <property type="entry name" value="BamD"/>
    <property type="match status" value="1"/>
</dbReference>
<name>A0A3D0WFG8_9SPHN</name>
<dbReference type="InterPro" id="IPR011990">
    <property type="entry name" value="TPR-like_helical_dom_sf"/>
</dbReference>